<evidence type="ECO:0000313" key="6">
    <source>
        <dbReference type="EMBL" id="RVW95147.1"/>
    </source>
</evidence>
<organism evidence="6 7">
    <name type="scientific">Vitis vinifera</name>
    <name type="common">Grape</name>
    <dbReference type="NCBI Taxonomy" id="29760"/>
    <lineage>
        <taxon>Eukaryota</taxon>
        <taxon>Viridiplantae</taxon>
        <taxon>Streptophyta</taxon>
        <taxon>Embryophyta</taxon>
        <taxon>Tracheophyta</taxon>
        <taxon>Spermatophyta</taxon>
        <taxon>Magnoliopsida</taxon>
        <taxon>eudicotyledons</taxon>
        <taxon>Gunneridae</taxon>
        <taxon>Pentapetalae</taxon>
        <taxon>rosids</taxon>
        <taxon>Vitales</taxon>
        <taxon>Vitaceae</taxon>
        <taxon>Viteae</taxon>
        <taxon>Vitis</taxon>
    </lineage>
</organism>
<proteinExistence type="predicted"/>
<gene>
    <name evidence="6" type="primary">POLX_3481</name>
    <name evidence="6" type="ORF">CK203_025570</name>
</gene>
<reference evidence="6 7" key="1">
    <citation type="journal article" date="2018" name="PLoS Genet.">
        <title>Population sequencing reveals clonal diversity and ancestral inbreeding in the grapevine cultivar Chardonnay.</title>
        <authorList>
            <person name="Roach M.J."/>
            <person name="Johnson D.L."/>
            <person name="Bohlmann J."/>
            <person name="van Vuuren H.J."/>
            <person name="Jones S.J."/>
            <person name="Pretorius I.S."/>
            <person name="Schmidt S.A."/>
            <person name="Borneman A.R."/>
        </authorList>
    </citation>
    <scope>NUCLEOTIDE SEQUENCE [LARGE SCALE GENOMIC DNA]</scope>
    <source>
        <strain evidence="7">cv. Chardonnay</strain>
        <tissue evidence="6">Leaf</tissue>
    </source>
</reference>
<dbReference type="PANTHER" id="PTHR11439:SF486">
    <property type="entry name" value="RLK (RECEPTOR-LIKE KINASE) PROTEIN, PUTATIVE-RELATED"/>
    <property type="match status" value="1"/>
</dbReference>
<dbReference type="SUPFAM" id="SSF56672">
    <property type="entry name" value="DNA/RNA polymerases"/>
    <property type="match status" value="1"/>
</dbReference>
<evidence type="ECO:0000256" key="1">
    <source>
        <dbReference type="ARBA" id="ARBA00022750"/>
    </source>
</evidence>
<feature type="domain" description="Retrovirus-related Pol polyprotein from transposon TNT 1-94-like beta-barrel" evidence="4">
    <location>
        <begin position="82"/>
        <end position="157"/>
    </location>
</feature>
<feature type="domain" description="Reverse transcriptase Ty1/copia-type" evidence="3">
    <location>
        <begin position="472"/>
        <end position="534"/>
    </location>
</feature>
<evidence type="ECO:0000259" key="5">
    <source>
        <dbReference type="Pfam" id="PF25597"/>
    </source>
</evidence>
<keyword evidence="1" id="KW-0378">Hydrolase</keyword>
<accession>A0A438IEM8</accession>
<keyword evidence="1" id="KW-0064">Aspartyl protease</keyword>
<dbReference type="Proteomes" id="UP000288805">
    <property type="component" value="Unassembled WGS sequence"/>
</dbReference>
<dbReference type="InterPro" id="IPR013103">
    <property type="entry name" value="RVT_2"/>
</dbReference>
<sequence>MPKYGPAFGMATNSSSSTSDIIISSSSSSHQMEMLQKLLSPLLSVQSQTGSSSNQVIGSGTLAHKGNFLSAFTAGKKRKKPWIVDSGASDHMTGDATIFDTYSSCPNNLTVRIADGSLSKVAGTGSVVLSRDLTLNSVLLVPNLDCNLLSISKLTKEKRCITNFSSTHCEFQDLDLGKTIGNAEECSGLYILKERHDPQEQPQMTVAYLINRMPSRVLKFQTPCQTLLKSFPTTRLISTVPPKIFGCSVFVHINQQHRSKLDPRSLKCIFLGYSSNQKGYKCYSPVTRKFYNSMDVTFFETQPYYPKNDIQGENSTQEYQFWDLESFSESPITTENHIPPESFNQPESIVDLWDKEHIQEETEERALSQQTHEAESGPNPSKLPGNNAPDGTVDSELENDILNMPIAWRKGVRSCTQHPIGNFISYDKLSPTFRAFTFSITEIQVPQNIQEAFKYPKWKAAVDEEVRALEKNGTWEITDLPRGKKPVGYKWIFTVKYKADGNVDRYKARLVAKGFTQSYGIDYQETFAPVAKLNTNAFLNGDLEEEVYMDIPAGLETTSNFNKVCRLRKSLYGLKQSPRAWFERFTKVVKGYGFVQCQSDHTLFVKHFPEGKLAIIIVYVDDIILTGDHEEKIDLLKKLLTKEFEIKDLGNLKYFLGMEIARSKKGIAVSQRKYVLDLLNETGMLGCKPAETPMDTTVKLEESDGSAPVDKGRYQRLVGKLIYLSHTRPDIGFSVSVVSQFMNNPTEKHMTAVIRILRYLKMTPGKGLFFQRTTNKEIEIFSDADWAGSVTDRRSTSGYCSFVWGNLVTWRSKKQSVVARSSAEAEFRAMAQGIYEGIWLNRLLEELRVPLKHPMVLYCDNQAAISIAKNPVHHDRTKHVEIDRHFIKEKIEEGVFKVSYTPTNCQTADILTKALARVNFEDLT</sequence>
<dbReference type="InterPro" id="IPR054722">
    <property type="entry name" value="PolX-like_BBD"/>
</dbReference>
<dbReference type="Pfam" id="PF07727">
    <property type="entry name" value="RVT_2"/>
    <property type="match status" value="2"/>
</dbReference>
<keyword evidence="1" id="KW-0645">Protease</keyword>
<feature type="domain" description="Retroviral polymerase SH3-like" evidence="5">
    <location>
        <begin position="247"/>
        <end position="309"/>
    </location>
</feature>
<feature type="domain" description="Reverse transcriptase Ty1/copia-type" evidence="3">
    <location>
        <begin position="536"/>
        <end position="694"/>
    </location>
</feature>
<dbReference type="GO" id="GO:0004190">
    <property type="term" value="F:aspartic-type endopeptidase activity"/>
    <property type="evidence" value="ECO:0007669"/>
    <property type="project" value="UniProtKB-KW"/>
</dbReference>
<evidence type="ECO:0000313" key="7">
    <source>
        <dbReference type="Proteomes" id="UP000288805"/>
    </source>
</evidence>
<dbReference type="InterPro" id="IPR057670">
    <property type="entry name" value="SH3_retrovirus"/>
</dbReference>
<dbReference type="Pfam" id="PF22936">
    <property type="entry name" value="Pol_BBD"/>
    <property type="match status" value="1"/>
</dbReference>
<feature type="region of interest" description="Disordered" evidence="2">
    <location>
        <begin position="361"/>
        <end position="395"/>
    </location>
</feature>
<evidence type="ECO:0000259" key="3">
    <source>
        <dbReference type="Pfam" id="PF07727"/>
    </source>
</evidence>
<dbReference type="PANTHER" id="PTHR11439">
    <property type="entry name" value="GAG-POL-RELATED RETROTRANSPOSON"/>
    <property type="match status" value="1"/>
</dbReference>
<protein>
    <submittedName>
        <fullName evidence="6">Retrovirus-related Pol polyprotein from transposon TNT 1-94</fullName>
    </submittedName>
</protein>
<name>A0A438IEM8_VITVI</name>
<dbReference type="InterPro" id="IPR043502">
    <property type="entry name" value="DNA/RNA_pol_sf"/>
</dbReference>
<dbReference type="CDD" id="cd09272">
    <property type="entry name" value="RNase_HI_RT_Ty1"/>
    <property type="match status" value="1"/>
</dbReference>
<evidence type="ECO:0000256" key="2">
    <source>
        <dbReference type="SAM" id="MobiDB-lite"/>
    </source>
</evidence>
<dbReference type="EMBL" id="QGNW01000116">
    <property type="protein sequence ID" value="RVW95147.1"/>
    <property type="molecule type" value="Genomic_DNA"/>
</dbReference>
<comment type="caution">
    <text evidence="6">The sequence shown here is derived from an EMBL/GenBank/DDBJ whole genome shotgun (WGS) entry which is preliminary data.</text>
</comment>
<dbReference type="AlphaFoldDB" id="A0A438IEM8"/>
<dbReference type="Pfam" id="PF25597">
    <property type="entry name" value="SH3_retrovirus"/>
    <property type="match status" value="1"/>
</dbReference>
<evidence type="ECO:0000259" key="4">
    <source>
        <dbReference type="Pfam" id="PF22936"/>
    </source>
</evidence>